<dbReference type="Gene3D" id="3.40.30.10">
    <property type="entry name" value="Glutaredoxin"/>
    <property type="match status" value="1"/>
</dbReference>
<accession>E6TT62</accession>
<dbReference type="InterPro" id="IPR036249">
    <property type="entry name" value="Thioredoxin-like_sf"/>
</dbReference>
<sequence length="179" mass="20505" precursor="true">MSKRKKKTIAEKGKNKRNTIILSCLGLVLAASLLSYVVNADSSQTIVEEYEVPEKLQKYELSGTVDEVRAELIKLMANEMGEFIYIYEPGCDECDRMDAIVFPIAESEGITVNRLNIKKYEELAPLVDLDNIPTPVTVYYSGGWREGWITGNEDEKYYHDFIDHFYLHHEKHPDGNTVH</sequence>
<reference evidence="1 2" key="1">
    <citation type="submission" date="2010-12" db="EMBL/GenBank/DDBJ databases">
        <title>Complete sequence of Bacillus cellulosilyticus DSM 2522.</title>
        <authorList>
            <consortium name="US DOE Joint Genome Institute"/>
            <person name="Lucas S."/>
            <person name="Copeland A."/>
            <person name="Lapidus A."/>
            <person name="Cheng J.-F."/>
            <person name="Bruce D."/>
            <person name="Goodwin L."/>
            <person name="Pitluck S."/>
            <person name="Chertkov O."/>
            <person name="Detter J.C."/>
            <person name="Han C."/>
            <person name="Tapia R."/>
            <person name="Land M."/>
            <person name="Hauser L."/>
            <person name="Jeffries C."/>
            <person name="Kyrpides N."/>
            <person name="Ivanova N."/>
            <person name="Mikhailova N."/>
            <person name="Brumm P."/>
            <person name="Mead D."/>
            <person name="Woyke T."/>
        </authorList>
    </citation>
    <scope>NUCLEOTIDE SEQUENCE [LARGE SCALE GENOMIC DNA]</scope>
    <source>
        <strain evidence="2">ATCC 21833 / DSM 2522 / FERM P-1141 / JCM 9156 / N-4</strain>
    </source>
</reference>
<keyword evidence="2" id="KW-1185">Reference proteome</keyword>
<dbReference type="AlphaFoldDB" id="E6TT62"/>
<dbReference type="Proteomes" id="UP000001401">
    <property type="component" value="Chromosome"/>
</dbReference>
<protein>
    <recommendedName>
        <fullName evidence="3">Thioredoxin</fullName>
    </recommendedName>
</protein>
<evidence type="ECO:0000313" key="1">
    <source>
        <dbReference type="EMBL" id="ADU31970.1"/>
    </source>
</evidence>
<dbReference type="eggNOG" id="ENOG5033Z4B">
    <property type="taxonomic scope" value="Bacteria"/>
</dbReference>
<dbReference type="SUPFAM" id="SSF52833">
    <property type="entry name" value="Thioredoxin-like"/>
    <property type="match status" value="1"/>
</dbReference>
<evidence type="ECO:0008006" key="3">
    <source>
        <dbReference type="Google" id="ProtNLM"/>
    </source>
</evidence>
<dbReference type="RefSeq" id="WP_013490301.1">
    <property type="nucleotide sequence ID" value="NC_014829.1"/>
</dbReference>
<dbReference type="OrthoDB" id="9909862at2"/>
<gene>
    <name evidence="1" type="ordered locus">Bcell_3730</name>
</gene>
<dbReference type="KEGG" id="bco:Bcell_3730"/>
<dbReference type="EMBL" id="CP002394">
    <property type="protein sequence ID" value="ADU31970.1"/>
    <property type="molecule type" value="Genomic_DNA"/>
</dbReference>
<name>E6TT62_EVAC2</name>
<dbReference type="HOGENOM" id="CLU_1500626_0_0_9"/>
<evidence type="ECO:0000313" key="2">
    <source>
        <dbReference type="Proteomes" id="UP000001401"/>
    </source>
</evidence>
<organism evidence="1 2">
    <name type="scientific">Evansella cellulosilytica (strain ATCC 21833 / DSM 2522 / FERM P-1141 / JCM 9156 / N-4)</name>
    <name type="common">Bacillus cellulosilyticus</name>
    <dbReference type="NCBI Taxonomy" id="649639"/>
    <lineage>
        <taxon>Bacteria</taxon>
        <taxon>Bacillati</taxon>
        <taxon>Bacillota</taxon>
        <taxon>Bacilli</taxon>
        <taxon>Bacillales</taxon>
        <taxon>Bacillaceae</taxon>
        <taxon>Evansella</taxon>
    </lineage>
</organism>
<proteinExistence type="predicted"/>